<keyword evidence="2" id="KW-1185">Reference proteome</keyword>
<proteinExistence type="predicted"/>
<dbReference type="AlphaFoldDB" id="A0A5M9KA29"/>
<evidence type="ECO:0000313" key="2">
    <source>
        <dbReference type="Proteomes" id="UP000322873"/>
    </source>
</evidence>
<comment type="caution">
    <text evidence="1">The sequence shown here is derived from an EMBL/GenBank/DDBJ whole genome shotgun (WGS) entry which is preliminary data.</text>
</comment>
<gene>
    <name evidence="1" type="ORF">EYC84_007214</name>
</gene>
<sequence length="102" mass="11691">MFGHKFEESVRGDSLGWWIGSKDFSDMEEDGWIKIKLGWDDTIYFQALSAAPVTKIHSPMQHVEMERLPDGASAYSDLLKKLSDWSKPYVFFSEHSLGKTCD</sequence>
<organism evidence="1 2">
    <name type="scientific">Monilinia fructicola</name>
    <name type="common">Brown rot fungus</name>
    <name type="synonym">Ciboria fructicola</name>
    <dbReference type="NCBI Taxonomy" id="38448"/>
    <lineage>
        <taxon>Eukaryota</taxon>
        <taxon>Fungi</taxon>
        <taxon>Dikarya</taxon>
        <taxon>Ascomycota</taxon>
        <taxon>Pezizomycotina</taxon>
        <taxon>Leotiomycetes</taxon>
        <taxon>Helotiales</taxon>
        <taxon>Sclerotiniaceae</taxon>
        <taxon>Monilinia</taxon>
    </lineage>
</organism>
<accession>A0A5M9KA29</accession>
<protein>
    <submittedName>
        <fullName evidence="1">Uncharacterized protein</fullName>
    </submittedName>
</protein>
<reference evidence="1 2" key="1">
    <citation type="submission" date="2019-06" db="EMBL/GenBank/DDBJ databases">
        <title>Genome Sequence of the Brown Rot Fungal Pathogen Monilinia fructicola.</title>
        <authorList>
            <person name="De Miccolis Angelini R.M."/>
            <person name="Landi L."/>
            <person name="Abate D."/>
            <person name="Pollastro S."/>
            <person name="Romanazzi G."/>
            <person name="Faretra F."/>
        </authorList>
    </citation>
    <scope>NUCLEOTIDE SEQUENCE [LARGE SCALE GENOMIC DNA]</scope>
    <source>
        <strain evidence="1 2">Mfrc123</strain>
    </source>
</reference>
<dbReference type="EMBL" id="VICG01000001">
    <property type="protein sequence ID" value="KAA8577223.1"/>
    <property type="molecule type" value="Genomic_DNA"/>
</dbReference>
<dbReference type="Proteomes" id="UP000322873">
    <property type="component" value="Unassembled WGS sequence"/>
</dbReference>
<evidence type="ECO:0000313" key="1">
    <source>
        <dbReference type="EMBL" id="KAA8577223.1"/>
    </source>
</evidence>
<name>A0A5M9KA29_MONFR</name>